<comment type="caution">
    <text evidence="7">The sequence shown here is derived from an EMBL/GenBank/DDBJ whole genome shotgun (WGS) entry which is preliminary data.</text>
</comment>
<dbReference type="Proteomes" id="UP000605992">
    <property type="component" value="Unassembled WGS sequence"/>
</dbReference>
<dbReference type="PROSITE" id="PS51755">
    <property type="entry name" value="OMPR_PHOB"/>
    <property type="match status" value="1"/>
</dbReference>
<dbReference type="InterPro" id="IPR005158">
    <property type="entry name" value="BTAD"/>
</dbReference>
<protein>
    <recommendedName>
        <fullName evidence="6">OmpR/PhoB-type domain-containing protein</fullName>
    </recommendedName>
</protein>
<evidence type="ECO:0000256" key="3">
    <source>
        <dbReference type="ARBA" id="ARBA00023125"/>
    </source>
</evidence>
<dbReference type="EMBL" id="BOOR01000016">
    <property type="protein sequence ID" value="GII54193.1"/>
    <property type="molecule type" value="Genomic_DNA"/>
</dbReference>
<sequence length="609" mass="65263">MGERLRFEVLGPVRAWRGADEIELGSPQQRAILGILLLQTGAAASPDQLISAIWGAAAPPAAVGMVRSYVSRLRRVLDPGHPAAVIESAGGGYVLRTGDLDLTEFQRRLGVAREARRAGDAPAAASALRSALGLWHGTPLAGVNGEYAEFERTRLAQLRLTAIEDLAAADVDSGRHAEAAAELAEVIAEHPLRERPYELLMLALYRSGRQAEALAAFGRAQRLLADELGLDPGPDLREMQRRILASDPALIGPAVPAPASAAKRPTQLPPDLPEFVGREKELARMADAMTPSHASVPVIGVEGLAGVGKTALAVHLGHTLAANFPDGQLFVDLGTAGEPLAELLRGVGVLDAGLPASFSERTALWRTLTTGRRLLVVLDDARDAEQVRQLLPGSGGSAVVITTRQRLYGLGYVQWVNLGGLEEPDSITLLERLIGADRVRPELAEVRELVRRSAGLPQVLQILGARVASRPGWSIADANRRLGRPEPGSPVLPSECRAIERPYMSMMEQLSPPQARAFRLLSLPDGPEITLSAAAAVLDVQPRDAAMLLESLVDMHLLEAAGIDRYYYHEPVRKFARSRAFDDDGLEASRAALSRLSRVGETTTVRLGV</sequence>
<dbReference type="InterPro" id="IPR036388">
    <property type="entry name" value="WH-like_DNA-bd_sf"/>
</dbReference>
<dbReference type="InterPro" id="IPR001867">
    <property type="entry name" value="OmpR/PhoB-type_DNA-bd"/>
</dbReference>
<accession>A0A8J3UYI1</accession>
<dbReference type="SUPFAM" id="SSF48452">
    <property type="entry name" value="TPR-like"/>
    <property type="match status" value="1"/>
</dbReference>
<keyword evidence="2" id="KW-0805">Transcription regulation</keyword>
<dbReference type="AlphaFoldDB" id="A0A8J3UYI1"/>
<keyword evidence="8" id="KW-1185">Reference proteome</keyword>
<feature type="DNA-binding region" description="OmpR/PhoB-type" evidence="5">
    <location>
        <begin position="1"/>
        <end position="97"/>
    </location>
</feature>
<dbReference type="InterPro" id="IPR011990">
    <property type="entry name" value="TPR-like_helical_dom_sf"/>
</dbReference>
<dbReference type="Gene3D" id="1.10.10.10">
    <property type="entry name" value="Winged helix-like DNA-binding domain superfamily/Winged helix DNA-binding domain"/>
    <property type="match status" value="1"/>
</dbReference>
<keyword evidence="4" id="KW-0804">Transcription</keyword>
<evidence type="ECO:0000256" key="1">
    <source>
        <dbReference type="ARBA" id="ARBA00005820"/>
    </source>
</evidence>
<dbReference type="Gene3D" id="3.40.50.300">
    <property type="entry name" value="P-loop containing nucleotide triphosphate hydrolases"/>
    <property type="match status" value="1"/>
</dbReference>
<dbReference type="SUPFAM" id="SSF46894">
    <property type="entry name" value="C-terminal effector domain of the bipartite response regulators"/>
    <property type="match status" value="1"/>
</dbReference>
<reference evidence="7" key="1">
    <citation type="submission" date="2021-01" db="EMBL/GenBank/DDBJ databases">
        <title>Whole genome shotgun sequence of Planotetraspora thailandica NBRC 104271.</title>
        <authorList>
            <person name="Komaki H."/>
            <person name="Tamura T."/>
        </authorList>
    </citation>
    <scope>NUCLEOTIDE SEQUENCE</scope>
    <source>
        <strain evidence="7">NBRC 104271</strain>
    </source>
</reference>
<evidence type="ECO:0000256" key="2">
    <source>
        <dbReference type="ARBA" id="ARBA00023015"/>
    </source>
</evidence>
<dbReference type="PANTHER" id="PTHR35807">
    <property type="entry name" value="TRANSCRIPTIONAL REGULATOR REDD-RELATED"/>
    <property type="match status" value="1"/>
</dbReference>
<keyword evidence="3 5" id="KW-0238">DNA-binding</keyword>
<proteinExistence type="inferred from homology"/>
<dbReference type="PRINTS" id="PR00364">
    <property type="entry name" value="DISEASERSIST"/>
</dbReference>
<evidence type="ECO:0000256" key="4">
    <source>
        <dbReference type="ARBA" id="ARBA00023163"/>
    </source>
</evidence>
<dbReference type="GO" id="GO:0003677">
    <property type="term" value="F:DNA binding"/>
    <property type="evidence" value="ECO:0007669"/>
    <property type="project" value="UniProtKB-UniRule"/>
</dbReference>
<dbReference type="Gene3D" id="1.25.40.10">
    <property type="entry name" value="Tetratricopeptide repeat domain"/>
    <property type="match status" value="1"/>
</dbReference>
<dbReference type="InterPro" id="IPR016032">
    <property type="entry name" value="Sig_transdc_resp-reg_C-effctor"/>
</dbReference>
<dbReference type="CDD" id="cd15831">
    <property type="entry name" value="BTAD"/>
    <property type="match status" value="1"/>
</dbReference>
<dbReference type="Pfam" id="PF00486">
    <property type="entry name" value="Trans_reg_C"/>
    <property type="match status" value="1"/>
</dbReference>
<dbReference type="PANTHER" id="PTHR35807:SF1">
    <property type="entry name" value="TRANSCRIPTIONAL REGULATOR REDD"/>
    <property type="match status" value="1"/>
</dbReference>
<organism evidence="7 8">
    <name type="scientific">Planotetraspora thailandica</name>
    <dbReference type="NCBI Taxonomy" id="487172"/>
    <lineage>
        <taxon>Bacteria</taxon>
        <taxon>Bacillati</taxon>
        <taxon>Actinomycetota</taxon>
        <taxon>Actinomycetes</taxon>
        <taxon>Streptosporangiales</taxon>
        <taxon>Streptosporangiaceae</taxon>
        <taxon>Planotetraspora</taxon>
    </lineage>
</organism>
<evidence type="ECO:0000313" key="8">
    <source>
        <dbReference type="Proteomes" id="UP000605992"/>
    </source>
</evidence>
<dbReference type="InterPro" id="IPR027417">
    <property type="entry name" value="P-loop_NTPase"/>
</dbReference>
<gene>
    <name evidence="7" type="ORF">Pth03_25820</name>
</gene>
<comment type="similarity">
    <text evidence="1">Belongs to the AfsR/DnrI/RedD regulatory family.</text>
</comment>
<dbReference type="SUPFAM" id="SSF52540">
    <property type="entry name" value="P-loop containing nucleoside triphosphate hydrolases"/>
    <property type="match status" value="1"/>
</dbReference>
<dbReference type="InterPro" id="IPR051677">
    <property type="entry name" value="AfsR-DnrI-RedD_regulator"/>
</dbReference>
<dbReference type="GO" id="GO:0043531">
    <property type="term" value="F:ADP binding"/>
    <property type="evidence" value="ECO:0007669"/>
    <property type="project" value="InterPro"/>
</dbReference>
<feature type="domain" description="OmpR/PhoB-type" evidence="6">
    <location>
        <begin position="1"/>
        <end position="97"/>
    </location>
</feature>
<dbReference type="Pfam" id="PF03704">
    <property type="entry name" value="BTAD"/>
    <property type="match status" value="1"/>
</dbReference>
<name>A0A8J3UYI1_9ACTN</name>
<dbReference type="GO" id="GO:0006355">
    <property type="term" value="P:regulation of DNA-templated transcription"/>
    <property type="evidence" value="ECO:0007669"/>
    <property type="project" value="InterPro"/>
</dbReference>
<dbReference type="SMART" id="SM00862">
    <property type="entry name" value="Trans_reg_C"/>
    <property type="match status" value="1"/>
</dbReference>
<evidence type="ECO:0000256" key="5">
    <source>
        <dbReference type="PROSITE-ProRule" id="PRU01091"/>
    </source>
</evidence>
<evidence type="ECO:0000313" key="7">
    <source>
        <dbReference type="EMBL" id="GII54193.1"/>
    </source>
</evidence>
<dbReference type="SMART" id="SM01043">
    <property type="entry name" value="BTAD"/>
    <property type="match status" value="1"/>
</dbReference>
<dbReference type="RefSeq" id="WP_203944438.1">
    <property type="nucleotide sequence ID" value="NZ_BOOR01000016.1"/>
</dbReference>
<evidence type="ECO:0000259" key="6">
    <source>
        <dbReference type="PROSITE" id="PS51755"/>
    </source>
</evidence>
<dbReference type="GO" id="GO:0000160">
    <property type="term" value="P:phosphorelay signal transduction system"/>
    <property type="evidence" value="ECO:0007669"/>
    <property type="project" value="InterPro"/>
</dbReference>